<dbReference type="CDD" id="cd07603">
    <property type="entry name" value="BAR_ACAPs"/>
    <property type="match status" value="1"/>
</dbReference>
<dbReference type="Pfam" id="PF12796">
    <property type="entry name" value="Ank_2"/>
    <property type="match status" value="1"/>
</dbReference>
<dbReference type="CDD" id="cd13250">
    <property type="entry name" value="PH_ACAP"/>
    <property type="match status" value="1"/>
</dbReference>
<dbReference type="PANTHER" id="PTHR23180:SF402">
    <property type="entry name" value="ARF-GAP WITH COILED-COIL, ANK REPEAT AND PH DOMAIN-CONTAINING PROTEIN"/>
    <property type="match status" value="1"/>
</dbReference>
<comment type="domain">
    <text evidence="8">PH domain binds phospholipids including phosphatidic acid, phosphatidylinositol 3-phosphate, phosphatidylinositol 3,5-bisphosphate (PIP2) and phosphatidylinositol 3,4,5-trisphosphate (PIP3). May mediate protein binding to PIP2 or PIP3 containing membranes.</text>
</comment>
<dbReference type="Pfam" id="PF00169">
    <property type="entry name" value="PH"/>
    <property type="match status" value="1"/>
</dbReference>
<dbReference type="Pfam" id="PF01412">
    <property type="entry name" value="ArfGap"/>
    <property type="match status" value="1"/>
</dbReference>
<evidence type="ECO:0000256" key="4">
    <source>
        <dbReference type="ARBA" id="ARBA00022833"/>
    </source>
</evidence>
<dbReference type="InterPro" id="IPR037278">
    <property type="entry name" value="ARFGAP/RecO"/>
</dbReference>
<proteinExistence type="predicted"/>
<dbReference type="GO" id="GO:0010008">
    <property type="term" value="C:endosome membrane"/>
    <property type="evidence" value="ECO:0007669"/>
    <property type="project" value="UniProtKB-SubCell"/>
</dbReference>
<dbReference type="InterPro" id="IPR002110">
    <property type="entry name" value="Ankyrin_rpt"/>
</dbReference>
<dbReference type="SUPFAM" id="SSF50729">
    <property type="entry name" value="PH domain-like"/>
    <property type="match status" value="1"/>
</dbReference>
<keyword evidence="5 6" id="KW-0040">ANK repeat</keyword>
<evidence type="ECO:0000256" key="3">
    <source>
        <dbReference type="ARBA" id="ARBA00022771"/>
    </source>
</evidence>
<feature type="repeat" description="ANK" evidence="6">
    <location>
        <begin position="561"/>
        <end position="593"/>
    </location>
</feature>
<dbReference type="FunFam" id="2.30.29.30:FF:000026">
    <property type="entry name" value="Arf-GAP with coiled-coil, ANK repeat and PH domain-containing protein 2"/>
    <property type="match status" value="1"/>
</dbReference>
<dbReference type="GO" id="GO:0008270">
    <property type="term" value="F:zinc ion binding"/>
    <property type="evidence" value="ECO:0007669"/>
    <property type="project" value="UniProtKB-KW"/>
</dbReference>
<evidence type="ECO:0000256" key="1">
    <source>
        <dbReference type="ARBA" id="ARBA00022723"/>
    </source>
</evidence>
<comment type="caution">
    <text evidence="12">The sequence shown here is derived from an EMBL/GenBank/DDBJ whole genome shotgun (WGS) entry which is preliminary data.</text>
</comment>
<dbReference type="InterPro" id="IPR004148">
    <property type="entry name" value="BAR_dom"/>
</dbReference>
<comment type="function">
    <text evidence="8">GTPase-activating protein for the ADP ribosylation factor family.</text>
</comment>
<evidence type="ECO:0000313" key="13">
    <source>
        <dbReference type="Proteomes" id="UP001152622"/>
    </source>
</evidence>
<dbReference type="InterPro" id="IPR001849">
    <property type="entry name" value="PH_domain"/>
</dbReference>
<keyword evidence="4 8" id="KW-0862">Zinc</keyword>
<dbReference type="InterPro" id="IPR011993">
    <property type="entry name" value="PH-like_dom_sf"/>
</dbReference>
<dbReference type="FunFam" id="1.20.1270.60:FF:000025">
    <property type="entry name" value="arf-GAP with coiled-coil, ANK repeat and PH domain-containing protein 2"/>
    <property type="match status" value="1"/>
</dbReference>
<dbReference type="SMART" id="SM00248">
    <property type="entry name" value="ANK"/>
    <property type="match status" value="3"/>
</dbReference>
<evidence type="ECO:0000259" key="11">
    <source>
        <dbReference type="PROSITE" id="PS50115"/>
    </source>
</evidence>
<dbReference type="PROSITE" id="PS50003">
    <property type="entry name" value="PH_DOMAIN"/>
    <property type="match status" value="1"/>
</dbReference>
<accession>A0A9Q1FV50</accession>
<comment type="domain">
    <text evidence="8">The BAR domain mediates homodimerization, it can neither bind membrane nor impart curvature, but instead requires the neighboring PH domain to achieve these functions.</text>
</comment>
<name>A0A9Q1FV50_SYNKA</name>
<evidence type="ECO:0000256" key="6">
    <source>
        <dbReference type="PROSITE-ProRule" id="PRU00023"/>
    </source>
</evidence>
<dbReference type="SUPFAM" id="SSF48403">
    <property type="entry name" value="Ankyrin repeat"/>
    <property type="match status" value="1"/>
</dbReference>
<sequence length="708" mass="79716">MDYFLDFEECIRDSPTFRLTVDQCESEVTDLESRVGKVMKLCSRMVEAGQAYNTANEQFLTGLMEFSTYHRQDSSIMSCLGQFSQGLREMIHFHTMLFDQTQRAIIQQLSNLLTQFLPQVRETRKEFVRIGEDLEMATIKNGQIPRHKTTDAERASHLLLATRKCYQHFALDYCLQLNNFKAQQKLDILNSIFSYFHAQYTFFHQGYDLLKDLEPTMKIMASRLASLSTDCTAKKKEMENTHLLVQQRDATGEPIVTGCSGNDVAIEGYLFKRSRRKHKTWKRCWFSIENNQLVYSKSHKEEVMVLFDDLRLCAVKSLDSIDRRFCFEIVSVQKSCSLQADSEELRQAWISAVQGSIDMAYRQKVESQQILTAEKLPNSACPDPQPSPPIPQSAALGLALQGPGNQRCCDCGENDPRWASINLGITMCIECSGIHRSLGVHLSKVRSLTLDSWDPEQLKLLCILGNDVINGIYEAQCADQGRMKPHAESLRQEKELWIKEKYVEKKFVKGAALTHTADSEAPDRGKNGAGLYQAAQCGDLVSMVTALAQGAEVNWSHPEEEGRTALIGAARGGSLQACEFLLQNGANVNYRDQRGHGALHAAATCGHTGQVCLLLKRGANQYAVDERGQDPLSIAMETAHADIVTLLRMARMNEEMRDSEGLFGTMGDDETFQDIFRDFSNMASHDPERLSRRQFSRGRGGGDSEEQN</sequence>
<comment type="subcellular location">
    <subcellularLocation>
        <location evidence="8">Endosome membrane</location>
        <topology evidence="8">Peripheral membrane protein</topology>
    </subcellularLocation>
</comment>
<keyword evidence="3 7" id="KW-0863">Zinc-finger</keyword>
<gene>
    <name evidence="12" type="ORF">SKAU_G00082150</name>
</gene>
<keyword evidence="2 8" id="KW-0677">Repeat</keyword>
<dbReference type="SUPFAM" id="SSF103657">
    <property type="entry name" value="BAR/IMD domain-like"/>
    <property type="match status" value="1"/>
</dbReference>
<keyword evidence="8" id="KW-0967">Endosome</keyword>
<dbReference type="Gene3D" id="2.30.29.30">
    <property type="entry name" value="Pleckstrin-homology domain (PH domain)/Phosphotyrosine-binding domain (PTB)"/>
    <property type="match status" value="1"/>
</dbReference>
<dbReference type="AlphaFoldDB" id="A0A9Q1FV50"/>
<dbReference type="InterPro" id="IPR027267">
    <property type="entry name" value="AH/BAR_dom_sf"/>
</dbReference>
<comment type="activity regulation">
    <text evidence="8">GAP activity stimulated by phosphatidylinositol 4,5-bisphosphate (PIP2) and phosphatidic acid.</text>
</comment>
<dbReference type="SUPFAM" id="SSF57863">
    <property type="entry name" value="ArfGap/RecO-like zinc finger"/>
    <property type="match status" value="1"/>
</dbReference>
<dbReference type="Proteomes" id="UP001152622">
    <property type="component" value="Chromosome 3"/>
</dbReference>
<dbReference type="EMBL" id="JAINUF010000003">
    <property type="protein sequence ID" value="KAJ8368187.1"/>
    <property type="molecule type" value="Genomic_DNA"/>
</dbReference>
<organism evidence="12 13">
    <name type="scientific">Synaphobranchus kaupii</name>
    <name type="common">Kaup's arrowtooth eel</name>
    <dbReference type="NCBI Taxonomy" id="118154"/>
    <lineage>
        <taxon>Eukaryota</taxon>
        <taxon>Metazoa</taxon>
        <taxon>Chordata</taxon>
        <taxon>Craniata</taxon>
        <taxon>Vertebrata</taxon>
        <taxon>Euteleostomi</taxon>
        <taxon>Actinopterygii</taxon>
        <taxon>Neopterygii</taxon>
        <taxon>Teleostei</taxon>
        <taxon>Anguilliformes</taxon>
        <taxon>Synaphobranchidae</taxon>
        <taxon>Synaphobranchus</taxon>
    </lineage>
</organism>
<feature type="region of interest" description="Disordered" evidence="9">
    <location>
        <begin position="683"/>
        <end position="708"/>
    </location>
</feature>
<dbReference type="PROSITE" id="PS50115">
    <property type="entry name" value="ARFGAP"/>
    <property type="match status" value="1"/>
</dbReference>
<dbReference type="Gene3D" id="1.25.40.20">
    <property type="entry name" value="Ankyrin repeat-containing domain"/>
    <property type="match status" value="1"/>
</dbReference>
<feature type="repeat" description="ANK" evidence="6">
    <location>
        <begin position="594"/>
        <end position="626"/>
    </location>
</feature>
<protein>
    <recommendedName>
        <fullName evidence="8">Arf-GAP with coiled-coil, ANK repeat and PH domain-containing protein</fullName>
        <shortName evidence="8">Cnt-b</shortName>
    </recommendedName>
    <alternativeName>
        <fullName evidence="8">Centaurin-beta</fullName>
    </alternativeName>
</protein>
<evidence type="ECO:0000256" key="8">
    <source>
        <dbReference type="RuleBase" id="RU369028"/>
    </source>
</evidence>
<evidence type="ECO:0000256" key="5">
    <source>
        <dbReference type="ARBA" id="ARBA00023043"/>
    </source>
</evidence>
<dbReference type="SMART" id="SM00233">
    <property type="entry name" value="PH"/>
    <property type="match status" value="1"/>
</dbReference>
<evidence type="ECO:0000256" key="9">
    <source>
        <dbReference type="SAM" id="MobiDB-lite"/>
    </source>
</evidence>
<dbReference type="InterPro" id="IPR036770">
    <property type="entry name" value="Ankyrin_rpt-contain_sf"/>
</dbReference>
<keyword evidence="1 8" id="KW-0479">Metal-binding</keyword>
<dbReference type="FunFam" id="1.10.220.150:FF:000007">
    <property type="entry name" value="Arf-GAP with coiled-coil, ANK repeat and PH domain-containing protein 2"/>
    <property type="match status" value="1"/>
</dbReference>
<evidence type="ECO:0000256" key="7">
    <source>
        <dbReference type="PROSITE-ProRule" id="PRU00288"/>
    </source>
</evidence>
<dbReference type="PROSITE" id="PS50088">
    <property type="entry name" value="ANK_REPEAT"/>
    <property type="match status" value="2"/>
</dbReference>
<feature type="domain" description="PH" evidence="10">
    <location>
        <begin position="263"/>
        <end position="358"/>
    </location>
</feature>
<dbReference type="Pfam" id="PF16746">
    <property type="entry name" value="BAR_3"/>
    <property type="match status" value="1"/>
</dbReference>
<dbReference type="PRINTS" id="PR00405">
    <property type="entry name" value="REVINTRACTNG"/>
</dbReference>
<dbReference type="InterPro" id="IPR001164">
    <property type="entry name" value="ArfGAP_dom"/>
</dbReference>
<dbReference type="GO" id="GO:0005096">
    <property type="term" value="F:GTPase activator activity"/>
    <property type="evidence" value="ECO:0007669"/>
    <property type="project" value="UniProtKB-KW"/>
</dbReference>
<dbReference type="InterPro" id="IPR038508">
    <property type="entry name" value="ArfGAP_dom_sf"/>
</dbReference>
<dbReference type="OrthoDB" id="10070851at2759"/>
<dbReference type="Gene3D" id="1.20.1270.60">
    <property type="entry name" value="Arfaptin homology (AH) domain/BAR domain"/>
    <property type="match status" value="1"/>
</dbReference>
<dbReference type="Gene3D" id="1.10.220.150">
    <property type="entry name" value="Arf GTPase activating protein"/>
    <property type="match status" value="1"/>
</dbReference>
<dbReference type="InterPro" id="IPR045258">
    <property type="entry name" value="ACAP1/2/3-like"/>
</dbReference>
<dbReference type="PROSITE" id="PS50297">
    <property type="entry name" value="ANK_REP_REGION"/>
    <property type="match status" value="2"/>
</dbReference>
<dbReference type="CDD" id="cd08835">
    <property type="entry name" value="ArfGap_ACAP"/>
    <property type="match status" value="1"/>
</dbReference>
<feature type="domain" description="Arf-GAP" evidence="11">
    <location>
        <begin position="393"/>
        <end position="521"/>
    </location>
</feature>
<evidence type="ECO:0000259" key="10">
    <source>
        <dbReference type="PROSITE" id="PS50003"/>
    </source>
</evidence>
<dbReference type="PANTHER" id="PTHR23180">
    <property type="entry name" value="CENTAURIN/ARF"/>
    <property type="match status" value="1"/>
</dbReference>
<reference evidence="12" key="1">
    <citation type="journal article" date="2023" name="Science">
        <title>Genome structures resolve the early diversification of teleost fishes.</title>
        <authorList>
            <person name="Parey E."/>
            <person name="Louis A."/>
            <person name="Montfort J."/>
            <person name="Bouchez O."/>
            <person name="Roques C."/>
            <person name="Iampietro C."/>
            <person name="Lluch J."/>
            <person name="Castinel A."/>
            <person name="Donnadieu C."/>
            <person name="Desvignes T."/>
            <person name="Floi Bucao C."/>
            <person name="Jouanno E."/>
            <person name="Wen M."/>
            <person name="Mejri S."/>
            <person name="Dirks R."/>
            <person name="Jansen H."/>
            <person name="Henkel C."/>
            <person name="Chen W.J."/>
            <person name="Zahm M."/>
            <person name="Cabau C."/>
            <person name="Klopp C."/>
            <person name="Thompson A.W."/>
            <person name="Robinson-Rechavi M."/>
            <person name="Braasch I."/>
            <person name="Lecointre G."/>
            <person name="Bobe J."/>
            <person name="Postlethwait J.H."/>
            <person name="Berthelot C."/>
            <person name="Roest Crollius H."/>
            <person name="Guiguen Y."/>
        </authorList>
    </citation>
    <scope>NUCLEOTIDE SEQUENCE</scope>
    <source>
        <strain evidence="12">WJC10195</strain>
    </source>
</reference>
<keyword evidence="13" id="KW-1185">Reference proteome</keyword>
<evidence type="ECO:0000256" key="2">
    <source>
        <dbReference type="ARBA" id="ARBA00022737"/>
    </source>
</evidence>
<keyword evidence="8" id="KW-0343">GTPase activation</keyword>
<dbReference type="SMART" id="SM00105">
    <property type="entry name" value="ArfGap"/>
    <property type="match status" value="1"/>
</dbReference>
<evidence type="ECO:0000313" key="12">
    <source>
        <dbReference type="EMBL" id="KAJ8368187.1"/>
    </source>
</evidence>